<dbReference type="InterPro" id="IPR029327">
    <property type="entry name" value="HAUS4"/>
</dbReference>
<comment type="caution">
    <text evidence="1">The sequence shown here is derived from an EMBL/GenBank/DDBJ whole genome shotgun (WGS) entry which is preliminary data.</text>
</comment>
<dbReference type="PANTHER" id="PTHR16219">
    <property type="entry name" value="AUGMIN SUBUNIT 4 FAMILY MEMBER"/>
    <property type="match status" value="1"/>
</dbReference>
<accession>A0AAV2YB65</accession>
<sequence>MTEVDAYVRAKLLYELVVGILSGSHNKGDGEDAMDAHARQLGDLLLSTAHAECLVQPVALASRDQNASLLGLTPALLREAAGVADEGLRRRCQDAARLVLLPQVEAALQRKCIEICDLVSESITAPPLPPSSLPHVTPATFAAPSNMARVVDTPTHVVALKTRLTQLSGENARAQHRIHALRLHELSLYKRLLTQTSELLVQYKQRDQPKALQAKAEYLLAFSKALRLKVMTTTQQLRVDTCTGNDNRTRVLRQLHNALQERKQRALDEQDQLRGRLQLYEAGDSQYQAMVSEYQRVLQGIQEKRHWIQSLAI</sequence>
<dbReference type="AlphaFoldDB" id="A0AAV2YB65"/>
<name>A0AAV2YB65_9STRA</name>
<evidence type="ECO:0008006" key="3">
    <source>
        <dbReference type="Google" id="ProtNLM"/>
    </source>
</evidence>
<dbReference type="PANTHER" id="PTHR16219:SF1">
    <property type="entry name" value="HAUS AUGMIN-LIKE COMPLEX SUBUNIT 4"/>
    <property type="match status" value="1"/>
</dbReference>
<dbReference type="GO" id="GO:0051011">
    <property type="term" value="F:microtubule minus-end binding"/>
    <property type="evidence" value="ECO:0007669"/>
    <property type="project" value="TreeGrafter"/>
</dbReference>
<evidence type="ECO:0000313" key="2">
    <source>
        <dbReference type="Proteomes" id="UP001146120"/>
    </source>
</evidence>
<dbReference type="GO" id="GO:0070652">
    <property type="term" value="C:HAUS complex"/>
    <property type="evidence" value="ECO:0007669"/>
    <property type="project" value="InterPro"/>
</dbReference>
<reference evidence="1" key="1">
    <citation type="submission" date="2022-11" db="EMBL/GenBank/DDBJ databases">
        <authorList>
            <person name="Morgan W.R."/>
            <person name="Tartar A."/>
        </authorList>
    </citation>
    <scope>NUCLEOTIDE SEQUENCE</scope>
    <source>
        <strain evidence="1">ARSEF 373</strain>
    </source>
</reference>
<dbReference type="Proteomes" id="UP001146120">
    <property type="component" value="Unassembled WGS sequence"/>
</dbReference>
<evidence type="ECO:0000313" key="1">
    <source>
        <dbReference type="EMBL" id="DAZ92752.1"/>
    </source>
</evidence>
<dbReference type="EMBL" id="DAKRPA010000388">
    <property type="protein sequence ID" value="DAZ92752.1"/>
    <property type="molecule type" value="Genomic_DNA"/>
</dbReference>
<proteinExistence type="predicted"/>
<protein>
    <recommendedName>
        <fullName evidence="3">HAUS augmin-like complex subunit 4</fullName>
    </recommendedName>
</protein>
<reference evidence="1" key="2">
    <citation type="journal article" date="2023" name="Microbiol Resour">
        <title>Decontamination and Annotation of the Draft Genome Sequence of the Oomycete Lagenidium giganteum ARSEF 373.</title>
        <authorList>
            <person name="Morgan W.R."/>
            <person name="Tartar A."/>
        </authorList>
    </citation>
    <scope>NUCLEOTIDE SEQUENCE</scope>
    <source>
        <strain evidence="1">ARSEF 373</strain>
    </source>
</reference>
<dbReference type="Pfam" id="PF14735">
    <property type="entry name" value="HAUS4"/>
    <property type="match status" value="1"/>
</dbReference>
<organism evidence="1 2">
    <name type="scientific">Lagenidium giganteum</name>
    <dbReference type="NCBI Taxonomy" id="4803"/>
    <lineage>
        <taxon>Eukaryota</taxon>
        <taxon>Sar</taxon>
        <taxon>Stramenopiles</taxon>
        <taxon>Oomycota</taxon>
        <taxon>Peronosporomycetes</taxon>
        <taxon>Pythiales</taxon>
        <taxon>Pythiaceae</taxon>
    </lineage>
</organism>
<dbReference type="GO" id="GO:0051225">
    <property type="term" value="P:spindle assembly"/>
    <property type="evidence" value="ECO:0007669"/>
    <property type="project" value="InterPro"/>
</dbReference>
<keyword evidence="2" id="KW-1185">Reference proteome</keyword>
<dbReference type="GO" id="GO:0007098">
    <property type="term" value="P:centrosome cycle"/>
    <property type="evidence" value="ECO:0007669"/>
    <property type="project" value="TreeGrafter"/>
</dbReference>
<gene>
    <name evidence="1" type="ORF">N0F65_000577</name>
</gene>